<dbReference type="PANTHER" id="PTHR47506:SF6">
    <property type="entry name" value="HTH-TYPE TRANSCRIPTIONAL REPRESSOR NEMR"/>
    <property type="match status" value="1"/>
</dbReference>
<keyword evidence="2 4" id="KW-0238">DNA-binding</keyword>
<evidence type="ECO:0000256" key="1">
    <source>
        <dbReference type="ARBA" id="ARBA00023015"/>
    </source>
</evidence>
<dbReference type="Gene3D" id="1.10.357.10">
    <property type="entry name" value="Tetracycline Repressor, domain 2"/>
    <property type="match status" value="1"/>
</dbReference>
<keyword evidence="7" id="KW-1185">Reference proteome</keyword>
<comment type="caution">
    <text evidence="6">The sequence shown here is derived from an EMBL/GenBank/DDBJ whole genome shotgun (WGS) entry which is preliminary data.</text>
</comment>
<keyword evidence="3" id="KW-0804">Transcription</keyword>
<dbReference type="InterPro" id="IPR001647">
    <property type="entry name" value="HTH_TetR"/>
</dbReference>
<evidence type="ECO:0000259" key="5">
    <source>
        <dbReference type="PROSITE" id="PS50977"/>
    </source>
</evidence>
<dbReference type="PANTHER" id="PTHR47506">
    <property type="entry name" value="TRANSCRIPTIONAL REGULATORY PROTEIN"/>
    <property type="match status" value="1"/>
</dbReference>
<proteinExistence type="predicted"/>
<dbReference type="PROSITE" id="PS50977">
    <property type="entry name" value="HTH_TETR_2"/>
    <property type="match status" value="1"/>
</dbReference>
<dbReference type="OrthoDB" id="6929199at2"/>
<protein>
    <submittedName>
        <fullName evidence="6">TetR family transcriptional regulator</fullName>
    </submittedName>
</protein>
<dbReference type="Proteomes" id="UP000216074">
    <property type="component" value="Unassembled WGS sequence"/>
</dbReference>
<organism evidence="6 7">
    <name type="scientific">Bifidobacterium hapali</name>
    <dbReference type="NCBI Taxonomy" id="1630172"/>
    <lineage>
        <taxon>Bacteria</taxon>
        <taxon>Bacillati</taxon>
        <taxon>Actinomycetota</taxon>
        <taxon>Actinomycetes</taxon>
        <taxon>Bifidobacteriales</taxon>
        <taxon>Bifidobacteriaceae</taxon>
        <taxon>Bifidobacterium</taxon>
    </lineage>
</organism>
<sequence>MVNVMDDIIRQPRRIDPNRRQRIIDACLDVIAERGVAGASHRVIAAAADVPLGSMTYYFTGLGDLLHQAFDQYAQQCIDRFAERMAHATTADEACDAIVEHITGNDLLSSQRDLNINLEFYTLAARNHDYRDISERWMAASRAQIERYFDARTAMLLDAMIEGVTLHRALGGVPSDLAVVRDGIRRIAQV</sequence>
<dbReference type="SUPFAM" id="SSF48498">
    <property type="entry name" value="Tetracyclin repressor-like, C-terminal domain"/>
    <property type="match status" value="1"/>
</dbReference>
<evidence type="ECO:0000256" key="4">
    <source>
        <dbReference type="PROSITE-ProRule" id="PRU00335"/>
    </source>
</evidence>
<reference evidence="6 7" key="1">
    <citation type="journal article" date="2017" name="BMC Genomics">
        <title>Comparative genomic and phylogenomic analyses of the Bifidobacteriaceae family.</title>
        <authorList>
            <person name="Lugli G.A."/>
            <person name="Milani C."/>
            <person name="Turroni F."/>
            <person name="Duranti S."/>
            <person name="Mancabelli L."/>
            <person name="Mangifesta M."/>
            <person name="Ferrario C."/>
            <person name="Modesto M."/>
            <person name="Mattarelli P."/>
            <person name="Jiri K."/>
            <person name="van Sinderen D."/>
            <person name="Ventura M."/>
        </authorList>
    </citation>
    <scope>NUCLEOTIDE SEQUENCE [LARGE SCALE GENOMIC DNA]</scope>
    <source>
        <strain evidence="6 7">DSM 100202</strain>
    </source>
</reference>
<dbReference type="AlphaFoldDB" id="A0A261G4W3"/>
<evidence type="ECO:0000256" key="3">
    <source>
        <dbReference type="ARBA" id="ARBA00023163"/>
    </source>
</evidence>
<name>A0A261G4W3_9BIFI</name>
<dbReference type="SUPFAM" id="SSF46689">
    <property type="entry name" value="Homeodomain-like"/>
    <property type="match status" value="1"/>
</dbReference>
<feature type="domain" description="HTH tetR-type" evidence="5">
    <location>
        <begin position="17"/>
        <end position="77"/>
    </location>
</feature>
<evidence type="ECO:0000313" key="7">
    <source>
        <dbReference type="Proteomes" id="UP000216074"/>
    </source>
</evidence>
<dbReference type="EMBL" id="MWWY01000005">
    <property type="protein sequence ID" value="OZG66449.1"/>
    <property type="molecule type" value="Genomic_DNA"/>
</dbReference>
<keyword evidence="1" id="KW-0805">Transcription regulation</keyword>
<dbReference type="InterPro" id="IPR009057">
    <property type="entry name" value="Homeodomain-like_sf"/>
</dbReference>
<evidence type="ECO:0000256" key="2">
    <source>
        <dbReference type="ARBA" id="ARBA00023125"/>
    </source>
</evidence>
<evidence type="ECO:0000313" key="6">
    <source>
        <dbReference type="EMBL" id="OZG66449.1"/>
    </source>
</evidence>
<accession>A0A261G4W3</accession>
<gene>
    <name evidence="6" type="ORF">BHAP_0311</name>
</gene>
<dbReference type="GO" id="GO:0003677">
    <property type="term" value="F:DNA binding"/>
    <property type="evidence" value="ECO:0007669"/>
    <property type="project" value="UniProtKB-UniRule"/>
</dbReference>
<dbReference type="InterPro" id="IPR036271">
    <property type="entry name" value="Tet_transcr_reg_TetR-rel_C_sf"/>
</dbReference>
<feature type="DNA-binding region" description="H-T-H motif" evidence="4">
    <location>
        <begin position="40"/>
        <end position="59"/>
    </location>
</feature>